<proteinExistence type="predicted"/>
<feature type="transmembrane region" description="Helical" evidence="1">
    <location>
        <begin position="12"/>
        <end position="39"/>
    </location>
</feature>
<evidence type="ECO:0000256" key="1">
    <source>
        <dbReference type="SAM" id="Phobius"/>
    </source>
</evidence>
<dbReference type="SUPFAM" id="SSF81343">
    <property type="entry name" value="Fumarate reductase respiratory complex transmembrane subunits"/>
    <property type="match status" value="1"/>
</dbReference>
<organism evidence="2">
    <name type="scientific">Gelidium arborescens</name>
    <dbReference type="NCBI Taxonomy" id="1911538"/>
    <lineage>
        <taxon>Eukaryota</taxon>
        <taxon>Rhodophyta</taxon>
        <taxon>Florideophyceae</taxon>
        <taxon>Rhodymeniophycidae</taxon>
        <taxon>Gelidiales</taxon>
        <taxon>Gelidiaceae</taxon>
        <taxon>Gelidium</taxon>
    </lineage>
</organism>
<reference evidence="2" key="2">
    <citation type="submission" date="2016-06" db="EMBL/GenBank/DDBJ databases">
        <authorList>
            <person name="Kjaerup R.B."/>
            <person name="Dalgaard T.S."/>
            <person name="Juul-Madsen H.R."/>
        </authorList>
    </citation>
    <scope>NUCLEOTIDE SEQUENCE</scope>
</reference>
<keyword evidence="1" id="KW-0472">Membrane</keyword>
<evidence type="ECO:0000313" key="2">
    <source>
        <dbReference type="EMBL" id="AOX48907.1"/>
    </source>
</evidence>
<name>A0A1D8X7A1_9FLOR</name>
<geneLocation type="mitochondrion" evidence="2"/>
<dbReference type="RefSeq" id="YP_009317478.1">
    <property type="nucleotide sequence ID" value="NC_031836.1"/>
</dbReference>
<reference evidence="2" key="1">
    <citation type="journal article" date="2016" name="Sci. Rep.">
        <title>Mitogenomes from type specimens, a genotyping tool for morphologically simple species: ten genomes of agar-producing red algae.</title>
        <authorList>
            <person name="Boo G.H."/>
            <person name="Hughey J.R."/>
            <person name="Miller K.A."/>
            <person name="Boo S.M."/>
        </authorList>
    </citation>
    <scope>NUCLEOTIDE SEQUENCE</scope>
</reference>
<accession>A0A1D8X7A1</accession>
<dbReference type="InterPro" id="IPR034804">
    <property type="entry name" value="SQR/QFR_C/D"/>
</dbReference>
<keyword evidence="1" id="KW-0812">Transmembrane</keyword>
<keyword evidence="1" id="KW-1133">Transmembrane helix</keyword>
<gene>
    <name evidence="2" type="primary">sdhD</name>
</gene>
<dbReference type="EMBL" id="KX427228">
    <property type="protein sequence ID" value="AOX48907.1"/>
    <property type="molecule type" value="Genomic_DNA"/>
</dbReference>
<sequence length="80" mass="9352">MLHKFNWFGLRWGALIIIGALLIDIEFLILNISFCLFHINLGLKTIVRDYIHTERIRVMSSSAIKICYIELIRCAVELFV</sequence>
<protein>
    <submittedName>
        <fullName evidence="2">Succinate:cytochrome c oxidoreductase subunit 4</fullName>
    </submittedName>
</protein>
<dbReference type="GeneID" id="30218643"/>
<dbReference type="GO" id="GO:0016020">
    <property type="term" value="C:membrane"/>
    <property type="evidence" value="ECO:0007669"/>
    <property type="project" value="InterPro"/>
</dbReference>
<dbReference type="Gene3D" id="1.20.1300.10">
    <property type="entry name" value="Fumarate reductase/succinate dehydrogenase, transmembrane subunit"/>
    <property type="match status" value="1"/>
</dbReference>
<dbReference type="AlphaFoldDB" id="A0A1D8X7A1"/>
<keyword evidence="2" id="KW-0496">Mitochondrion</keyword>